<dbReference type="Gramene" id="PRQ59149">
    <property type="protein sequence ID" value="PRQ59149"/>
    <property type="gene ID" value="RchiOBHm_Chr1g0366981"/>
</dbReference>
<dbReference type="Proteomes" id="UP000238479">
    <property type="component" value="Chromosome 1"/>
</dbReference>
<proteinExistence type="predicted"/>
<organism evidence="1 2">
    <name type="scientific">Rosa chinensis</name>
    <name type="common">China rose</name>
    <dbReference type="NCBI Taxonomy" id="74649"/>
    <lineage>
        <taxon>Eukaryota</taxon>
        <taxon>Viridiplantae</taxon>
        <taxon>Streptophyta</taxon>
        <taxon>Embryophyta</taxon>
        <taxon>Tracheophyta</taxon>
        <taxon>Spermatophyta</taxon>
        <taxon>Magnoliopsida</taxon>
        <taxon>eudicotyledons</taxon>
        <taxon>Gunneridae</taxon>
        <taxon>Pentapetalae</taxon>
        <taxon>rosids</taxon>
        <taxon>fabids</taxon>
        <taxon>Rosales</taxon>
        <taxon>Rosaceae</taxon>
        <taxon>Rosoideae</taxon>
        <taxon>Rosoideae incertae sedis</taxon>
        <taxon>Rosa</taxon>
    </lineage>
</organism>
<sequence>MSQLKNLLRNIFGYRDLLKALSDRDCLKNWPSNIRTGQVISEKK</sequence>
<evidence type="ECO:0000313" key="2">
    <source>
        <dbReference type="Proteomes" id="UP000238479"/>
    </source>
</evidence>
<evidence type="ECO:0000313" key="1">
    <source>
        <dbReference type="EMBL" id="PRQ59149.1"/>
    </source>
</evidence>
<dbReference type="AlphaFoldDB" id="A0A2P6SKF6"/>
<gene>
    <name evidence="1" type="ORF">RchiOBHm_Chr1g0366981</name>
</gene>
<accession>A0A2P6SKF6</accession>
<name>A0A2P6SKF6_ROSCH</name>
<reference evidence="1 2" key="1">
    <citation type="journal article" date="2018" name="Nat. Genet.">
        <title>The Rosa genome provides new insights in the design of modern roses.</title>
        <authorList>
            <person name="Bendahmane M."/>
        </authorList>
    </citation>
    <scope>NUCLEOTIDE SEQUENCE [LARGE SCALE GENOMIC DNA]</scope>
    <source>
        <strain evidence="2">cv. Old Blush</strain>
    </source>
</reference>
<protein>
    <submittedName>
        <fullName evidence="1">Uncharacterized protein</fullName>
    </submittedName>
</protein>
<comment type="caution">
    <text evidence="1">The sequence shown here is derived from an EMBL/GenBank/DDBJ whole genome shotgun (WGS) entry which is preliminary data.</text>
</comment>
<dbReference type="EMBL" id="PDCK01000039">
    <property type="protein sequence ID" value="PRQ59149.1"/>
    <property type="molecule type" value="Genomic_DNA"/>
</dbReference>
<keyword evidence="2" id="KW-1185">Reference proteome</keyword>